<keyword evidence="2" id="KW-0378">Hydrolase</keyword>
<protein>
    <submittedName>
        <fullName evidence="4">Amidohydrolase family protein</fullName>
    </submittedName>
</protein>
<dbReference type="InterPro" id="IPR011059">
    <property type="entry name" value="Metal-dep_hydrolase_composite"/>
</dbReference>
<sequence length="501" mass="53494">MTGRRPLRIDGARLLDAETPDAPFADLLIEDGRIAAVLPPGAPGPEDAERLDAVGCMVIPGLVNAHTHSHLAFAKGVHDRWTLELHLNHGPWTNALLTPEDRYIAAQLGAVEMLTKGCTAAVDLHNEIPMPSPEGIAAAAQGHVDAGMRVQMMPMLADTGLWGAIPGLKDALPETLRPQVEAIRFAGPEALVEAMRRVARDWPFDADTAPLGLAPTIPLHCSDGLMRACAELSAETGLRTHMHLAESKVQAVAGLSRYGESLTARVDAAGLLNERFTAAHAVWVDDADLDRIAARGAAIAHNPGSNLRLGSGLARARRMLERGITVGLGTDASSCADGLNMFEAMRTAALISHAMGPDPERWLTAREVLRMATEDGAASMGFAGRLGRIAPGYLADLAFLDLRHVNYLPLNDPLVQMLFVENGAAVRRVMVGGRTVVEDGRPTLVDLDTLRARVESTVERIRATVGERKALAEALAPHTAAFCQCLAASPFPFTRYGEFGP</sequence>
<organism evidence="4 5">
    <name type="scientific">Azospirillum oleiclasticum</name>
    <dbReference type="NCBI Taxonomy" id="2735135"/>
    <lineage>
        <taxon>Bacteria</taxon>
        <taxon>Pseudomonadati</taxon>
        <taxon>Pseudomonadota</taxon>
        <taxon>Alphaproteobacteria</taxon>
        <taxon>Rhodospirillales</taxon>
        <taxon>Azospirillaceae</taxon>
        <taxon>Azospirillum</taxon>
    </lineage>
</organism>
<dbReference type="InterPro" id="IPR050287">
    <property type="entry name" value="MTA/SAH_deaminase"/>
</dbReference>
<evidence type="ECO:0000256" key="2">
    <source>
        <dbReference type="ARBA" id="ARBA00022801"/>
    </source>
</evidence>
<feature type="domain" description="Amidohydrolase-related" evidence="3">
    <location>
        <begin position="57"/>
        <end position="436"/>
    </location>
</feature>
<gene>
    <name evidence="4" type="ORF">HND93_22790</name>
</gene>
<name>A0ABX2TDX9_9PROT</name>
<comment type="caution">
    <text evidence="4">The sequence shown here is derived from an EMBL/GenBank/DDBJ whole genome shotgun (WGS) entry which is preliminary data.</text>
</comment>
<dbReference type="InterPro" id="IPR032466">
    <property type="entry name" value="Metal_Hydrolase"/>
</dbReference>
<reference evidence="4 5" key="1">
    <citation type="submission" date="2020-05" db="EMBL/GenBank/DDBJ databases">
        <title>Azospirillum oleiclasticum sp. nov, a nitrogen-fixing and heavy crude oil-emulsifying bacterium isolated from the crude oil of Yumen Oilfield.</title>
        <authorList>
            <person name="Wu D."/>
            <person name="Cai M."/>
            <person name="Zhang X."/>
        </authorList>
    </citation>
    <scope>NUCLEOTIDE SEQUENCE [LARGE SCALE GENOMIC DNA]</scope>
    <source>
        <strain evidence="4 5">ROY-1-1-2</strain>
    </source>
</reference>
<dbReference type="Gene3D" id="2.30.40.10">
    <property type="entry name" value="Urease, subunit C, domain 1"/>
    <property type="match status" value="1"/>
</dbReference>
<evidence type="ECO:0000256" key="1">
    <source>
        <dbReference type="ARBA" id="ARBA00006745"/>
    </source>
</evidence>
<dbReference type="InterPro" id="IPR006680">
    <property type="entry name" value="Amidohydro-rel"/>
</dbReference>
<dbReference type="RefSeq" id="WP_180284317.1">
    <property type="nucleotide sequence ID" value="NZ_JABFDB010000019.1"/>
</dbReference>
<proteinExistence type="inferred from homology"/>
<dbReference type="SUPFAM" id="SSF51338">
    <property type="entry name" value="Composite domain of metallo-dependent hydrolases"/>
    <property type="match status" value="2"/>
</dbReference>
<evidence type="ECO:0000313" key="5">
    <source>
        <dbReference type="Proteomes" id="UP000584642"/>
    </source>
</evidence>
<dbReference type="PANTHER" id="PTHR43794:SF11">
    <property type="entry name" value="AMIDOHYDROLASE-RELATED DOMAIN-CONTAINING PROTEIN"/>
    <property type="match status" value="1"/>
</dbReference>
<comment type="similarity">
    <text evidence="1">Belongs to the metallo-dependent hydrolases superfamily. ATZ/TRZ family.</text>
</comment>
<keyword evidence="5" id="KW-1185">Reference proteome</keyword>
<evidence type="ECO:0000259" key="3">
    <source>
        <dbReference type="Pfam" id="PF01979"/>
    </source>
</evidence>
<dbReference type="Gene3D" id="3.20.20.140">
    <property type="entry name" value="Metal-dependent hydrolases"/>
    <property type="match status" value="1"/>
</dbReference>
<dbReference type="SUPFAM" id="SSF51556">
    <property type="entry name" value="Metallo-dependent hydrolases"/>
    <property type="match status" value="1"/>
</dbReference>
<dbReference type="Proteomes" id="UP000584642">
    <property type="component" value="Unassembled WGS sequence"/>
</dbReference>
<dbReference type="EMBL" id="JABFDB010000019">
    <property type="protein sequence ID" value="NYZ22547.1"/>
    <property type="molecule type" value="Genomic_DNA"/>
</dbReference>
<evidence type="ECO:0000313" key="4">
    <source>
        <dbReference type="EMBL" id="NYZ22547.1"/>
    </source>
</evidence>
<dbReference type="PANTHER" id="PTHR43794">
    <property type="entry name" value="AMINOHYDROLASE SSNA-RELATED"/>
    <property type="match status" value="1"/>
</dbReference>
<dbReference type="Pfam" id="PF01979">
    <property type="entry name" value="Amidohydro_1"/>
    <property type="match status" value="1"/>
</dbReference>
<accession>A0ABX2TDX9</accession>